<reference evidence="1" key="1">
    <citation type="journal article" date="2014" name="Int. J. Syst. Evol. Microbiol.">
        <title>Complete genome sequence of Corynebacterium casei LMG S-19264T (=DSM 44701T), isolated from a smear-ripened cheese.</title>
        <authorList>
            <consortium name="US DOE Joint Genome Institute (JGI-PGF)"/>
            <person name="Walter F."/>
            <person name="Albersmeier A."/>
            <person name="Kalinowski J."/>
            <person name="Ruckert C."/>
        </authorList>
    </citation>
    <scope>NUCLEOTIDE SEQUENCE</scope>
    <source>
        <strain evidence="1">KCTC 32437</strain>
    </source>
</reference>
<protein>
    <submittedName>
        <fullName evidence="1">Uncharacterized protein</fullName>
    </submittedName>
</protein>
<dbReference type="EMBL" id="BMZE01000001">
    <property type="protein sequence ID" value="GHA16402.1"/>
    <property type="molecule type" value="Genomic_DNA"/>
</dbReference>
<proteinExistence type="predicted"/>
<reference evidence="1" key="2">
    <citation type="submission" date="2020-09" db="EMBL/GenBank/DDBJ databases">
        <authorList>
            <person name="Sun Q."/>
            <person name="Kim S."/>
        </authorList>
    </citation>
    <scope>NUCLEOTIDE SEQUENCE</scope>
    <source>
        <strain evidence="1">KCTC 32437</strain>
    </source>
</reference>
<evidence type="ECO:0000313" key="2">
    <source>
        <dbReference type="Proteomes" id="UP000646579"/>
    </source>
</evidence>
<dbReference type="Proteomes" id="UP000646579">
    <property type="component" value="Unassembled WGS sequence"/>
</dbReference>
<evidence type="ECO:0000313" key="1">
    <source>
        <dbReference type="EMBL" id="GHA16402.1"/>
    </source>
</evidence>
<organism evidence="1 2">
    <name type="scientific">Devosia pacifica</name>
    <dbReference type="NCBI Taxonomy" id="1335967"/>
    <lineage>
        <taxon>Bacteria</taxon>
        <taxon>Pseudomonadati</taxon>
        <taxon>Pseudomonadota</taxon>
        <taxon>Alphaproteobacteria</taxon>
        <taxon>Hyphomicrobiales</taxon>
        <taxon>Devosiaceae</taxon>
        <taxon>Devosia</taxon>
    </lineage>
</organism>
<comment type="caution">
    <text evidence="1">The sequence shown here is derived from an EMBL/GenBank/DDBJ whole genome shotgun (WGS) entry which is preliminary data.</text>
</comment>
<dbReference type="InterPro" id="IPR016181">
    <property type="entry name" value="Acyl_CoA_acyltransferase"/>
</dbReference>
<name>A0A918VQV9_9HYPH</name>
<gene>
    <name evidence="1" type="ORF">GCM10007989_09300</name>
</gene>
<sequence>MQPHPFFKDRLIPSAHKLGQFELRALSVSDLDRDYSAVMESAAEIKAANPYSTWPEGLTRERNLIDLAWHQREFEMRRSFAWVIEDLAGTYLGCVYVYPSLTGERSADVRWWWRIGQNADQAAFRSLLHEWLGTSVWPPLSYHLQA</sequence>
<keyword evidence="2" id="KW-1185">Reference proteome</keyword>
<accession>A0A918VQV9</accession>
<dbReference type="SUPFAM" id="SSF55729">
    <property type="entry name" value="Acyl-CoA N-acyltransferases (Nat)"/>
    <property type="match status" value="1"/>
</dbReference>
<dbReference type="RefSeq" id="WP_189423842.1">
    <property type="nucleotide sequence ID" value="NZ_BMZE01000001.1"/>
</dbReference>
<dbReference type="AlphaFoldDB" id="A0A918VQV9"/>